<comment type="similarity">
    <text evidence="2">Belongs to the relA/spoT family.</text>
</comment>
<dbReference type="GO" id="GO:0015969">
    <property type="term" value="P:guanosine tetraphosphate metabolic process"/>
    <property type="evidence" value="ECO:0007669"/>
    <property type="project" value="InterPro"/>
</dbReference>
<dbReference type="InterPro" id="IPR043519">
    <property type="entry name" value="NT_sf"/>
</dbReference>
<dbReference type="InterPro" id="IPR007685">
    <property type="entry name" value="RelA_SpoT"/>
</dbReference>
<reference evidence="5 6" key="1">
    <citation type="journal article" date="2015" name="Nature">
        <title>rRNA introns, odd ribosomes, and small enigmatic genomes across a large radiation of phyla.</title>
        <authorList>
            <person name="Brown C.T."/>
            <person name="Hug L.A."/>
            <person name="Thomas B.C."/>
            <person name="Sharon I."/>
            <person name="Castelle C.J."/>
            <person name="Singh A."/>
            <person name="Wilkins M.J."/>
            <person name="Williams K.H."/>
            <person name="Banfield J.F."/>
        </authorList>
    </citation>
    <scope>NUCLEOTIDE SEQUENCE [LARGE SCALE GENOMIC DNA]</scope>
</reference>
<dbReference type="SMART" id="SM00954">
    <property type="entry name" value="RelA_SpoT"/>
    <property type="match status" value="1"/>
</dbReference>
<dbReference type="SUPFAM" id="SSF81301">
    <property type="entry name" value="Nucleotidyltransferase"/>
    <property type="match status" value="1"/>
</dbReference>
<dbReference type="InterPro" id="IPR033655">
    <property type="entry name" value="TGS_RelA/SpoT"/>
</dbReference>
<feature type="domain" description="HD" evidence="3">
    <location>
        <begin position="45"/>
        <end position="143"/>
    </location>
</feature>
<evidence type="ECO:0000313" key="6">
    <source>
        <dbReference type="Proteomes" id="UP000034749"/>
    </source>
</evidence>
<sequence>MSDIKDILNEIEGEISEKDKTLIDKAFHFAKKAHEGQKRLSGEPYFIHVYETAKILAKQGMDANTIAAGFMHDVLEDAEVSEQEIEKEFGNEILFLIKGVTKLGKLKYRGHERHVESLRKFFMAMANDLRVVIIKFADRLHNLRTLEYIREEKRERIAIESIEIYAPLANRLGMGKLKSEIEEVAFPYAYPKEYKLVTDMLKEKEVEYHKDLEEIRNALEAELKKENIKFDEISYRVKTKYSLWRKLQRYDMDIDKIHDIIAIRVVVDTLEECYHILGLIHSLWKPIQGRIKDYISLPKPNGYKSLHTTVFTGKNGIAEIQVRTKEMHAEAAYGIAAHFAYKENAKKKKNDDKEKFKWLEELKELNYNPNKPQSFFEHLKMDFFNDRIFILTPRGDVVDLPENSSPIDFAYSIHSDLGNHVSGVKINGKMSQIFSKLKNGDIVEIIDKADAHPSSKWLENTKTNIAKKHIKSYVEKNSLLAKLKSFGRS</sequence>
<dbReference type="SMART" id="SM00471">
    <property type="entry name" value="HDc"/>
    <property type="match status" value="1"/>
</dbReference>
<proteinExistence type="inferred from homology"/>
<dbReference type="FunFam" id="1.10.3210.10:FF:000001">
    <property type="entry name" value="GTP pyrophosphokinase RelA"/>
    <property type="match status" value="1"/>
</dbReference>
<evidence type="ECO:0000256" key="2">
    <source>
        <dbReference type="RuleBase" id="RU003847"/>
    </source>
</evidence>
<dbReference type="EMBL" id="LBZW01000008">
    <property type="protein sequence ID" value="KKR79462.1"/>
    <property type="molecule type" value="Genomic_DNA"/>
</dbReference>
<dbReference type="AlphaFoldDB" id="A0A0G0WVL2"/>
<dbReference type="InterPro" id="IPR006674">
    <property type="entry name" value="HD_domain"/>
</dbReference>
<dbReference type="CDD" id="cd00077">
    <property type="entry name" value="HDc"/>
    <property type="match status" value="1"/>
</dbReference>
<dbReference type="CDD" id="cd01668">
    <property type="entry name" value="TGS_RSH"/>
    <property type="match status" value="1"/>
</dbReference>
<dbReference type="PROSITE" id="PS51831">
    <property type="entry name" value="HD"/>
    <property type="match status" value="1"/>
</dbReference>
<dbReference type="Pfam" id="PF04607">
    <property type="entry name" value="RelA_SpoT"/>
    <property type="match status" value="1"/>
</dbReference>
<comment type="function">
    <text evidence="2">In eubacteria ppGpp (guanosine 3'-diphosphate 5'-diphosphate) is a mediator of the stringent response that coordinates a variety of cellular activities in response to changes in nutritional abundance.</text>
</comment>
<dbReference type="InterPro" id="IPR012675">
    <property type="entry name" value="Beta-grasp_dom_sf"/>
</dbReference>
<dbReference type="Pfam" id="PF02824">
    <property type="entry name" value="TGS"/>
    <property type="match status" value="1"/>
</dbReference>
<gene>
    <name evidence="5" type="ORF">UU24_C0008G0025</name>
</gene>
<dbReference type="Proteomes" id="UP000034749">
    <property type="component" value="Unassembled WGS sequence"/>
</dbReference>
<name>A0A0G0WVL2_9BACT</name>
<dbReference type="PROSITE" id="PS51880">
    <property type="entry name" value="TGS"/>
    <property type="match status" value="1"/>
</dbReference>
<comment type="caution">
    <text evidence="5">The sequence shown here is derived from an EMBL/GenBank/DDBJ whole genome shotgun (WGS) entry which is preliminary data.</text>
</comment>
<dbReference type="GO" id="GO:0016301">
    <property type="term" value="F:kinase activity"/>
    <property type="evidence" value="ECO:0007669"/>
    <property type="project" value="UniProtKB-KW"/>
</dbReference>
<dbReference type="InterPro" id="IPR003607">
    <property type="entry name" value="HD/PDEase_dom"/>
</dbReference>
<keyword evidence="5" id="KW-0418">Kinase</keyword>
<dbReference type="InterPro" id="IPR004095">
    <property type="entry name" value="TGS"/>
</dbReference>
<accession>A0A0G0WVL2</accession>
<protein>
    <submittedName>
        <fullName evidence="5">GTP pyrophosphokinase</fullName>
    </submittedName>
</protein>
<dbReference type="FunFam" id="3.10.20.30:FF:000002">
    <property type="entry name" value="GTP pyrophosphokinase (RelA/SpoT)"/>
    <property type="match status" value="1"/>
</dbReference>
<evidence type="ECO:0000259" key="4">
    <source>
        <dbReference type="PROSITE" id="PS51880"/>
    </source>
</evidence>
<dbReference type="Gene3D" id="3.30.460.10">
    <property type="entry name" value="Beta Polymerase, domain 2"/>
    <property type="match status" value="1"/>
</dbReference>
<evidence type="ECO:0000256" key="1">
    <source>
        <dbReference type="ARBA" id="ARBA00025704"/>
    </source>
</evidence>
<dbReference type="NCBIfam" id="TIGR00691">
    <property type="entry name" value="spoT_relA"/>
    <property type="match status" value="1"/>
</dbReference>
<dbReference type="SUPFAM" id="SSF81271">
    <property type="entry name" value="TGS-like"/>
    <property type="match status" value="1"/>
</dbReference>
<dbReference type="Gene3D" id="3.10.20.30">
    <property type="match status" value="1"/>
</dbReference>
<organism evidence="5 6">
    <name type="scientific">Candidatus Nomurabacteria bacterium GW2011_GWA2_40_9</name>
    <dbReference type="NCBI Taxonomy" id="1618734"/>
    <lineage>
        <taxon>Bacteria</taxon>
        <taxon>Candidatus Nomuraibacteriota</taxon>
    </lineage>
</organism>
<dbReference type="PANTHER" id="PTHR21262:SF31">
    <property type="entry name" value="GTP PYROPHOSPHOKINASE"/>
    <property type="match status" value="1"/>
</dbReference>
<dbReference type="Pfam" id="PF13328">
    <property type="entry name" value="HD_4"/>
    <property type="match status" value="1"/>
</dbReference>
<dbReference type="Gene3D" id="1.10.3210.10">
    <property type="entry name" value="Hypothetical protein af1432"/>
    <property type="match status" value="1"/>
</dbReference>
<dbReference type="GO" id="GO:0005886">
    <property type="term" value="C:plasma membrane"/>
    <property type="evidence" value="ECO:0007669"/>
    <property type="project" value="TreeGrafter"/>
</dbReference>
<dbReference type="PATRIC" id="fig|1618734.3.peg.318"/>
<dbReference type="PANTHER" id="PTHR21262">
    <property type="entry name" value="GUANOSINE-3',5'-BIS DIPHOSPHATE 3'-PYROPHOSPHOHYDROLASE"/>
    <property type="match status" value="1"/>
</dbReference>
<evidence type="ECO:0000259" key="3">
    <source>
        <dbReference type="PROSITE" id="PS51831"/>
    </source>
</evidence>
<dbReference type="CDD" id="cd05399">
    <property type="entry name" value="NT_Rel-Spo_like"/>
    <property type="match status" value="1"/>
</dbReference>
<keyword evidence="5" id="KW-0808">Transferase</keyword>
<dbReference type="InterPro" id="IPR012676">
    <property type="entry name" value="TGS-like"/>
</dbReference>
<dbReference type="SUPFAM" id="SSF109604">
    <property type="entry name" value="HD-domain/PDEase-like"/>
    <property type="match status" value="1"/>
</dbReference>
<dbReference type="InterPro" id="IPR004811">
    <property type="entry name" value="RelA/Spo_fam"/>
</dbReference>
<comment type="pathway">
    <text evidence="1">Purine metabolism.</text>
</comment>
<evidence type="ECO:0000313" key="5">
    <source>
        <dbReference type="EMBL" id="KKR79462.1"/>
    </source>
</evidence>
<feature type="domain" description="TGS" evidence="4">
    <location>
        <begin position="386"/>
        <end position="447"/>
    </location>
</feature>